<reference evidence="5" key="1">
    <citation type="submission" date="2020-10" db="EMBL/GenBank/DDBJ databases">
        <authorList>
            <person name="Gilroy R."/>
        </authorList>
    </citation>
    <scope>NUCLEOTIDE SEQUENCE</scope>
    <source>
        <strain evidence="5">ChiBcec16-1751</strain>
    </source>
</reference>
<proteinExistence type="predicted"/>
<dbReference type="EMBL" id="DVJJ01000007">
    <property type="protein sequence ID" value="HIS63778.1"/>
    <property type="molecule type" value="Genomic_DNA"/>
</dbReference>
<dbReference type="InterPro" id="IPR051465">
    <property type="entry name" value="Cell_Envelope_Struct_Comp"/>
</dbReference>
<sequence length="375" mass="41603">MKKLLSFLLAAVMLTSIAPVTYAADKEGPSVPGLAALATDPISTNGLNGKTGNNSDFDYSKYDVVMDIYDMVEEISAEGHWYTSVENFEWPDGTTILLTVSQNSDKEILDYINIPNGKIVDVYDFGVWTDETYTCWAHYDTTDGETAQPSQPVEQPTEQPDQPSTSGNYTSNFTDVQPGAWYYDAVMTMADNGILAGYGNGKFGPDDPLTYQQLWTILDRICNNEVFYGDLWTNNGQLAWSTHTVTRGGAAWCLAGGRWSALNHKGHSYYYIVAQNSNDNVKSGDYKRTIDDFPDGDAIRIWSIAFATDYMNDHPDDLDTVSNMSTTVQKDIVKAYNYDFFNGVDNAGTFSPDTPLTRAQLCQALYNAGIYDTVE</sequence>
<evidence type="ECO:0000256" key="3">
    <source>
        <dbReference type="SAM" id="SignalP"/>
    </source>
</evidence>
<reference evidence="5" key="2">
    <citation type="journal article" date="2021" name="PeerJ">
        <title>Extensive microbial diversity within the chicken gut microbiome revealed by metagenomics and culture.</title>
        <authorList>
            <person name="Gilroy R."/>
            <person name="Ravi A."/>
            <person name="Getino M."/>
            <person name="Pursley I."/>
            <person name="Horton D.L."/>
            <person name="Alikhan N.F."/>
            <person name="Baker D."/>
            <person name="Gharbi K."/>
            <person name="Hall N."/>
            <person name="Watson M."/>
            <person name="Adriaenssens E.M."/>
            <person name="Foster-Nyarko E."/>
            <person name="Jarju S."/>
            <person name="Secka A."/>
            <person name="Antonio M."/>
            <person name="Oren A."/>
            <person name="Chaudhuri R.R."/>
            <person name="La Ragione R."/>
            <person name="Hildebrand F."/>
            <person name="Pallen M.J."/>
        </authorList>
    </citation>
    <scope>NUCLEOTIDE SEQUENCE</scope>
    <source>
        <strain evidence="5">ChiBcec16-1751</strain>
    </source>
</reference>
<dbReference type="Pfam" id="PF00395">
    <property type="entry name" value="SLH"/>
    <property type="match status" value="1"/>
</dbReference>
<evidence type="ECO:0000259" key="4">
    <source>
        <dbReference type="PROSITE" id="PS51272"/>
    </source>
</evidence>
<evidence type="ECO:0000313" key="6">
    <source>
        <dbReference type="Proteomes" id="UP000886741"/>
    </source>
</evidence>
<dbReference type="AlphaFoldDB" id="A0A9D1F7F9"/>
<accession>A0A9D1F7F9</accession>
<evidence type="ECO:0000256" key="1">
    <source>
        <dbReference type="ARBA" id="ARBA00022737"/>
    </source>
</evidence>
<feature type="domain" description="SLH" evidence="4">
    <location>
        <begin position="169"/>
        <end position="232"/>
    </location>
</feature>
<dbReference type="PROSITE" id="PS51272">
    <property type="entry name" value="SLH"/>
    <property type="match status" value="2"/>
</dbReference>
<evidence type="ECO:0000313" key="5">
    <source>
        <dbReference type="EMBL" id="HIS63778.1"/>
    </source>
</evidence>
<feature type="domain" description="SLH" evidence="4">
    <location>
        <begin position="315"/>
        <end position="375"/>
    </location>
</feature>
<gene>
    <name evidence="5" type="ORF">IAA83_00220</name>
</gene>
<dbReference type="Proteomes" id="UP000886741">
    <property type="component" value="Unassembled WGS sequence"/>
</dbReference>
<protein>
    <submittedName>
        <fullName evidence="5">S-layer homology domain-containing protein</fullName>
    </submittedName>
</protein>
<feature type="region of interest" description="Disordered" evidence="2">
    <location>
        <begin position="144"/>
        <end position="172"/>
    </location>
</feature>
<feature type="signal peptide" evidence="3">
    <location>
        <begin position="1"/>
        <end position="23"/>
    </location>
</feature>
<dbReference type="InterPro" id="IPR001119">
    <property type="entry name" value="SLH_dom"/>
</dbReference>
<keyword evidence="3" id="KW-0732">Signal</keyword>
<evidence type="ECO:0000256" key="2">
    <source>
        <dbReference type="SAM" id="MobiDB-lite"/>
    </source>
</evidence>
<comment type="caution">
    <text evidence="5">The sequence shown here is derived from an EMBL/GenBank/DDBJ whole genome shotgun (WGS) entry which is preliminary data.</text>
</comment>
<organism evidence="5 6">
    <name type="scientific">Candidatus Avoscillospira avistercoris</name>
    <dbReference type="NCBI Taxonomy" id="2840707"/>
    <lineage>
        <taxon>Bacteria</taxon>
        <taxon>Bacillati</taxon>
        <taxon>Bacillota</taxon>
        <taxon>Clostridia</taxon>
        <taxon>Eubacteriales</taxon>
        <taxon>Oscillospiraceae</taxon>
        <taxon>Oscillospiraceae incertae sedis</taxon>
        <taxon>Candidatus Avoscillospira</taxon>
    </lineage>
</organism>
<keyword evidence="1" id="KW-0677">Repeat</keyword>
<name>A0A9D1F7F9_9FIRM</name>
<dbReference type="PANTHER" id="PTHR43308">
    <property type="entry name" value="OUTER MEMBRANE PROTEIN ALPHA-RELATED"/>
    <property type="match status" value="1"/>
</dbReference>
<feature type="chain" id="PRO_5039300831" evidence="3">
    <location>
        <begin position="24"/>
        <end position="375"/>
    </location>
</feature>